<sequence length="118" mass="13307">MNSSISPQLVLDKLSELLQHKNTKDIFQKGIKAEKMDSSTLLTNSSDYPYKITYVCHNGKHNPKNTTQKPENCWAEHLELCPPPRNKKQKKSSEAETHQTDVEALLTHQKPSSSSSST</sequence>
<reference evidence="2" key="1">
    <citation type="submission" date="2021-03" db="EMBL/GenBank/DDBJ databases">
        <title>Draft genome sequence of rust myrtle Austropuccinia psidii MF-1, a brazilian biotype.</title>
        <authorList>
            <person name="Quecine M.C."/>
            <person name="Pachon D.M.R."/>
            <person name="Bonatelli M.L."/>
            <person name="Correr F.H."/>
            <person name="Franceschini L.M."/>
            <person name="Leite T.F."/>
            <person name="Margarido G.R.A."/>
            <person name="Almeida C.A."/>
            <person name="Ferrarezi J.A."/>
            <person name="Labate C.A."/>
        </authorList>
    </citation>
    <scope>NUCLEOTIDE SEQUENCE</scope>
    <source>
        <strain evidence="2">MF-1</strain>
    </source>
</reference>
<feature type="compositionally biased region" description="Basic and acidic residues" evidence="1">
    <location>
        <begin position="91"/>
        <end position="101"/>
    </location>
</feature>
<evidence type="ECO:0000313" key="3">
    <source>
        <dbReference type="Proteomes" id="UP000765509"/>
    </source>
</evidence>
<organism evidence="2 3">
    <name type="scientific">Austropuccinia psidii MF-1</name>
    <dbReference type="NCBI Taxonomy" id="1389203"/>
    <lineage>
        <taxon>Eukaryota</taxon>
        <taxon>Fungi</taxon>
        <taxon>Dikarya</taxon>
        <taxon>Basidiomycota</taxon>
        <taxon>Pucciniomycotina</taxon>
        <taxon>Pucciniomycetes</taxon>
        <taxon>Pucciniales</taxon>
        <taxon>Sphaerophragmiaceae</taxon>
        <taxon>Austropuccinia</taxon>
    </lineage>
</organism>
<protein>
    <submittedName>
        <fullName evidence="2">Uncharacterized protein</fullName>
    </submittedName>
</protein>
<dbReference type="Proteomes" id="UP000765509">
    <property type="component" value="Unassembled WGS sequence"/>
</dbReference>
<feature type="region of interest" description="Disordered" evidence="1">
    <location>
        <begin position="80"/>
        <end position="118"/>
    </location>
</feature>
<dbReference type="EMBL" id="AVOT02035361">
    <property type="protein sequence ID" value="MBW0529689.1"/>
    <property type="molecule type" value="Genomic_DNA"/>
</dbReference>
<gene>
    <name evidence="2" type="ORF">O181_069404</name>
</gene>
<proteinExistence type="predicted"/>
<name>A0A9Q3I8H5_9BASI</name>
<comment type="caution">
    <text evidence="2">The sequence shown here is derived from an EMBL/GenBank/DDBJ whole genome shotgun (WGS) entry which is preliminary data.</text>
</comment>
<evidence type="ECO:0000313" key="2">
    <source>
        <dbReference type="EMBL" id="MBW0529689.1"/>
    </source>
</evidence>
<evidence type="ECO:0000256" key="1">
    <source>
        <dbReference type="SAM" id="MobiDB-lite"/>
    </source>
</evidence>
<dbReference type="AlphaFoldDB" id="A0A9Q3I8H5"/>
<keyword evidence="3" id="KW-1185">Reference proteome</keyword>
<dbReference type="OrthoDB" id="7691805at2759"/>
<accession>A0A9Q3I8H5</accession>